<dbReference type="RefSeq" id="WP_267779957.1">
    <property type="nucleotide sequence ID" value="NZ_CP113089.1"/>
</dbReference>
<keyword evidence="1" id="KW-1133">Transmembrane helix</keyword>
<feature type="transmembrane region" description="Helical" evidence="1">
    <location>
        <begin position="404"/>
        <end position="426"/>
    </location>
</feature>
<dbReference type="GO" id="GO:0016020">
    <property type="term" value="C:membrane"/>
    <property type="evidence" value="ECO:0007669"/>
    <property type="project" value="TreeGrafter"/>
</dbReference>
<name>A0A9E8MIQ2_9MICO</name>
<dbReference type="CDD" id="cd01840">
    <property type="entry name" value="SGNH_hydrolase_yrhL_like"/>
    <property type="match status" value="1"/>
</dbReference>
<feature type="transmembrane region" description="Helical" evidence="1">
    <location>
        <begin position="273"/>
        <end position="294"/>
    </location>
</feature>
<dbReference type="SUPFAM" id="SSF52266">
    <property type="entry name" value="SGNH hydrolase"/>
    <property type="match status" value="1"/>
</dbReference>
<feature type="transmembrane region" description="Helical" evidence="1">
    <location>
        <begin position="315"/>
        <end position="335"/>
    </location>
</feature>
<gene>
    <name evidence="3" type="ORF">OVN18_06715</name>
</gene>
<dbReference type="EMBL" id="CP113089">
    <property type="protein sequence ID" value="WAB80276.1"/>
    <property type="molecule type" value="Genomic_DNA"/>
</dbReference>
<dbReference type="GO" id="GO:0009103">
    <property type="term" value="P:lipopolysaccharide biosynthetic process"/>
    <property type="evidence" value="ECO:0007669"/>
    <property type="project" value="TreeGrafter"/>
</dbReference>
<reference evidence="3" key="1">
    <citation type="submission" date="2022-11" db="EMBL/GenBank/DDBJ databases">
        <title>Description of Microcella daejonensis nov. sp, isolated from riverside soil.</title>
        <authorList>
            <person name="Molina K.M."/>
            <person name="Kim S.B."/>
        </authorList>
    </citation>
    <scope>NUCLEOTIDE SEQUENCE</scope>
    <source>
        <strain evidence="3">MMS21-STM12</strain>
    </source>
</reference>
<proteinExistence type="predicted"/>
<organism evidence="3 4">
    <name type="scientific">Microcella daejeonensis</name>
    <dbReference type="NCBI Taxonomy" id="2994971"/>
    <lineage>
        <taxon>Bacteria</taxon>
        <taxon>Bacillati</taxon>
        <taxon>Actinomycetota</taxon>
        <taxon>Actinomycetes</taxon>
        <taxon>Micrococcales</taxon>
        <taxon>Microbacteriaceae</taxon>
        <taxon>Microcella</taxon>
    </lineage>
</organism>
<keyword evidence="4" id="KW-1185">Reference proteome</keyword>
<feature type="transmembrane region" description="Helical" evidence="1">
    <location>
        <begin position="176"/>
        <end position="195"/>
    </location>
</feature>
<evidence type="ECO:0000259" key="2">
    <source>
        <dbReference type="Pfam" id="PF01757"/>
    </source>
</evidence>
<evidence type="ECO:0000256" key="1">
    <source>
        <dbReference type="SAM" id="Phobius"/>
    </source>
</evidence>
<dbReference type="AlphaFoldDB" id="A0A9E8MIQ2"/>
<evidence type="ECO:0000313" key="4">
    <source>
        <dbReference type="Proteomes" id="UP001164706"/>
    </source>
</evidence>
<keyword evidence="1" id="KW-0812">Transmembrane</keyword>
<dbReference type="Proteomes" id="UP001164706">
    <property type="component" value="Chromosome"/>
</dbReference>
<dbReference type="Pfam" id="PF01757">
    <property type="entry name" value="Acyl_transf_3"/>
    <property type="match status" value="1"/>
</dbReference>
<feature type="transmembrane region" description="Helical" evidence="1">
    <location>
        <begin position="85"/>
        <end position="105"/>
    </location>
</feature>
<dbReference type="PANTHER" id="PTHR23028">
    <property type="entry name" value="ACETYLTRANSFERASE"/>
    <property type="match status" value="1"/>
</dbReference>
<keyword evidence="1" id="KW-0472">Membrane</keyword>
<feature type="transmembrane region" description="Helical" evidence="1">
    <location>
        <begin position="207"/>
        <end position="226"/>
    </location>
</feature>
<sequence>MSSSPATPRTDARVRLPGLDGVRALAVVLVLGYHLIPGLATGGFVGVDVFLVVSGYLITALLLAEHAREGSIRLGRFWARRARRLLPALALVVGASAGVAALIGGDVLVGIDWQLLGAATFSSNWFAIAQGASYLDQTSPELLRHLWSLAVEEQFYLLWPLALTGLILLPRRWMRVAVPAALAIASAAAMALVAGDPATRGAAASTAYFSTLTHGFGLLVGAALALARRPLARPADRAAGRIPAGVADAAAIAAATGIIVLASALTISSAPAYRGGMLAVVALTALLLLALDHPGSRIAPLIDRGPAGWTGERSYGLYLWHWPVVVLLSAALPGIDRTGASGWMLGLLALAISLPLAAGSYRWLEQPVRRHGLAGLGLARRPTLAPSPAGSPAPADRAGARRRWAAPVAVAAASALLLAGTTAAVVRAPAESQAAAAILAGQTALDELGRQPTATVPPEPVVVTAPTPEPTAPAGEEMIAIGDSVMLASAPALQERFPGILIDAAVSRQMRAAPELLRGYAAAGELRPTVVLGLGTNGPIDAATLEEVRRIIGPSRTLVLVSAQAPRDWTPGVNGELTSFASRFRAVELADWRSAIEPQLTLLAGDQIHPGSAGARIYADAVEGAVLRLTALPRFQDYLVDLQQER</sequence>
<protein>
    <submittedName>
        <fullName evidence="3">Acyltransferase family protein</fullName>
    </submittedName>
</protein>
<feature type="transmembrane region" description="Helical" evidence="1">
    <location>
        <begin position="146"/>
        <end position="169"/>
    </location>
</feature>
<feature type="transmembrane region" description="Helical" evidence="1">
    <location>
        <begin position="45"/>
        <end position="64"/>
    </location>
</feature>
<evidence type="ECO:0000313" key="3">
    <source>
        <dbReference type="EMBL" id="WAB80276.1"/>
    </source>
</evidence>
<keyword evidence="3" id="KW-0808">Transferase</keyword>
<dbReference type="InterPro" id="IPR050879">
    <property type="entry name" value="Acyltransferase_3"/>
</dbReference>
<accession>A0A9E8MIQ2</accession>
<dbReference type="KEGG" id="mdb:OVN18_06715"/>
<dbReference type="InterPro" id="IPR002656">
    <property type="entry name" value="Acyl_transf_3_dom"/>
</dbReference>
<keyword evidence="3" id="KW-0012">Acyltransferase</keyword>
<dbReference type="PANTHER" id="PTHR23028:SF53">
    <property type="entry name" value="ACYL_TRANSF_3 DOMAIN-CONTAINING PROTEIN"/>
    <property type="match status" value="1"/>
</dbReference>
<feature type="domain" description="Acyltransferase 3" evidence="2">
    <location>
        <begin position="17"/>
        <end position="358"/>
    </location>
</feature>
<feature type="transmembrane region" description="Helical" evidence="1">
    <location>
        <begin position="341"/>
        <end position="364"/>
    </location>
</feature>
<feature type="transmembrane region" description="Helical" evidence="1">
    <location>
        <begin position="246"/>
        <end position="267"/>
    </location>
</feature>
<feature type="transmembrane region" description="Helical" evidence="1">
    <location>
        <begin position="21"/>
        <end position="39"/>
    </location>
</feature>
<dbReference type="GO" id="GO:0016747">
    <property type="term" value="F:acyltransferase activity, transferring groups other than amino-acyl groups"/>
    <property type="evidence" value="ECO:0007669"/>
    <property type="project" value="InterPro"/>
</dbReference>